<dbReference type="PATRIC" id="fig|1391653.3.peg.1592"/>
<reference evidence="3 4" key="1">
    <citation type="submission" date="2015-08" db="EMBL/GenBank/DDBJ databases">
        <authorList>
            <person name="Babu N.S."/>
            <person name="Beckwith C.J."/>
            <person name="Beseler K.G."/>
            <person name="Brison A."/>
            <person name="Carone J.V."/>
            <person name="Caskin T.P."/>
            <person name="Diamond M."/>
            <person name="Durham M.E."/>
            <person name="Foxe J.M."/>
            <person name="Go M."/>
            <person name="Henderson B.A."/>
            <person name="Jones I.B."/>
            <person name="McGettigan J.A."/>
            <person name="Micheletti S.J."/>
            <person name="Nasrallah M.E."/>
            <person name="Ortiz D."/>
            <person name="Piller C.R."/>
            <person name="Privatt S.R."/>
            <person name="Schneider S.L."/>
            <person name="Sharp S."/>
            <person name="Smith T.C."/>
            <person name="Stanton J.D."/>
            <person name="Ullery H.E."/>
            <person name="Wilson R.J."/>
            <person name="Serrano M.G."/>
            <person name="Buck G."/>
            <person name="Lee V."/>
            <person name="Wang Y."/>
            <person name="Carvalho R."/>
            <person name="Voegtly L."/>
            <person name="Shi R."/>
            <person name="Duckworth R."/>
            <person name="Johnson A."/>
            <person name="Loviza R."/>
            <person name="Walstead R."/>
            <person name="Shah Z."/>
            <person name="Kiflezghi M."/>
            <person name="Wade K."/>
            <person name="Ball S.L."/>
            <person name="Bradley K.W."/>
            <person name="Asai D.J."/>
            <person name="Bowman C.A."/>
            <person name="Russell D.A."/>
            <person name="Pope W.H."/>
            <person name="Jacobs-Sera D."/>
            <person name="Hendrix R.W."/>
            <person name="Hatfull G.F."/>
        </authorList>
    </citation>
    <scope>NUCLEOTIDE SEQUENCE [LARGE SCALE GENOMIC DNA]</scope>
    <source>
        <strain evidence="3 4">DSM 27710</strain>
    </source>
</reference>
<dbReference type="InterPro" id="IPR028994">
    <property type="entry name" value="Integrin_alpha_N"/>
</dbReference>
<proteinExistence type="predicted"/>
<feature type="compositionally biased region" description="Gly residues" evidence="2">
    <location>
        <begin position="23"/>
        <end position="67"/>
    </location>
</feature>
<evidence type="ECO:0000313" key="3">
    <source>
        <dbReference type="EMBL" id="AKU91131.1"/>
    </source>
</evidence>
<feature type="region of interest" description="Disordered" evidence="2">
    <location>
        <begin position="1"/>
        <end position="73"/>
    </location>
</feature>
<keyword evidence="1" id="KW-0732">Signal</keyword>
<dbReference type="Gene3D" id="2.130.10.130">
    <property type="entry name" value="Integrin alpha, N-terminal"/>
    <property type="match status" value="2"/>
</dbReference>
<dbReference type="PANTHER" id="PTHR46580">
    <property type="entry name" value="SENSOR KINASE-RELATED"/>
    <property type="match status" value="1"/>
</dbReference>
<dbReference type="SUPFAM" id="SSF69318">
    <property type="entry name" value="Integrin alpha N-terminal domain"/>
    <property type="match status" value="1"/>
</dbReference>
<dbReference type="Pfam" id="PF13517">
    <property type="entry name" value="FG-GAP_3"/>
    <property type="match status" value="1"/>
</dbReference>
<dbReference type="AlphaFoldDB" id="A0A0K1PCH7"/>
<protein>
    <submittedName>
        <fullName evidence="3">Glycine-rich protein</fullName>
    </submittedName>
</protein>
<dbReference type="Proteomes" id="UP000055590">
    <property type="component" value="Chromosome"/>
</dbReference>
<dbReference type="KEGG" id="vin:AKJ08_1518"/>
<organism evidence="3 4">
    <name type="scientific">Vulgatibacter incomptus</name>
    <dbReference type="NCBI Taxonomy" id="1391653"/>
    <lineage>
        <taxon>Bacteria</taxon>
        <taxon>Pseudomonadati</taxon>
        <taxon>Myxococcota</taxon>
        <taxon>Myxococcia</taxon>
        <taxon>Myxococcales</taxon>
        <taxon>Cystobacterineae</taxon>
        <taxon>Vulgatibacteraceae</taxon>
        <taxon>Vulgatibacter</taxon>
    </lineage>
</organism>
<dbReference type="PANTHER" id="PTHR46580:SF4">
    <property type="entry name" value="ATP_GTP-BINDING PROTEIN"/>
    <property type="match status" value="1"/>
</dbReference>
<evidence type="ECO:0000256" key="1">
    <source>
        <dbReference type="ARBA" id="ARBA00022729"/>
    </source>
</evidence>
<evidence type="ECO:0000313" key="4">
    <source>
        <dbReference type="Proteomes" id="UP000055590"/>
    </source>
</evidence>
<sequence length="450" mass="47358">MVLSLGGGCSPSVPDGSPAASAGAGGEGGGSGGKGGGSGGVGGGSGGEGGGTGGVGGGTGGVGGGGSTQSPGTHFAATAREWSLPPDSPSPDGFFTFGYYDWTTMDLDGDGKPDLVVYTGASESNPHWLLYKNTGSGFAATPTEWSLPPDSPHPDGFFTLAYYDWTTMDLDGDGKPDLVVNTGASETNRRWLDYKNTGTGFAATATEWSLPADSPHPDGFFTFSYYDWTTMDLDGDGKPDLVVNAGASETNRRWLLYKNTGSGFAATATEWSLPADSPFPGGFFTFSYYDWTTMDLDGDGKPDLVVYTGASESNPHWLLYKNTGSGFAATATEWSLPPDSPSPNGFFTFSYYDWTTMDLDGDGKPDLVVYTGASESNPHWLFYKNTGSGFTATATEWTLPADSPHPDGFFTLAYYDWTTMDLDGDGKPDLVVNTGASETNRRWLLYKNTP</sequence>
<name>A0A0K1PCH7_9BACT</name>
<feature type="compositionally biased region" description="Low complexity" evidence="2">
    <location>
        <begin position="10"/>
        <end position="22"/>
    </location>
</feature>
<accession>A0A0K1PCH7</accession>
<keyword evidence="4" id="KW-1185">Reference proteome</keyword>
<dbReference type="InterPro" id="IPR013517">
    <property type="entry name" value="FG-GAP"/>
</dbReference>
<evidence type="ECO:0000256" key="2">
    <source>
        <dbReference type="SAM" id="MobiDB-lite"/>
    </source>
</evidence>
<dbReference type="EMBL" id="CP012332">
    <property type="protein sequence ID" value="AKU91131.1"/>
    <property type="molecule type" value="Genomic_DNA"/>
</dbReference>
<dbReference type="STRING" id="1391653.AKJ08_1518"/>
<gene>
    <name evidence="3" type="ORF">AKJ08_1518</name>
</gene>